<dbReference type="GO" id="GO:0006284">
    <property type="term" value="P:base-excision repair"/>
    <property type="evidence" value="ECO:0007669"/>
    <property type="project" value="InterPro"/>
</dbReference>
<dbReference type="AlphaFoldDB" id="A0A160U4R1"/>
<sequence>MTETFPCAWAPLTDELYRNYHDTEWGVPERDGRALWEKLQLDGMQAGLAWITILRKRDSIREEFDNFDPEKIARWTPARAAKALTNPGIIRSPKKVEAVIGNAQAYLAMEEAGEGFSDYCWRVVGGTPTINKWKHFRDAPTQTSWSAAMSKDLKKRGFKFVGPTIVYAWAQAVGMVNDHDVACPRHIAVQET</sequence>
<dbReference type="PANTHER" id="PTHR30037:SF4">
    <property type="entry name" value="DNA-3-METHYLADENINE GLYCOSYLASE I"/>
    <property type="match status" value="1"/>
</dbReference>
<dbReference type="EC" id="3.2.2.20" evidence="1"/>
<organism evidence="1">
    <name type="scientific">hydrothermal vent metagenome</name>
    <dbReference type="NCBI Taxonomy" id="652676"/>
    <lineage>
        <taxon>unclassified sequences</taxon>
        <taxon>metagenomes</taxon>
        <taxon>ecological metagenomes</taxon>
    </lineage>
</organism>
<gene>
    <name evidence="1" type="ORF">MGWOODY_Hyp2275</name>
</gene>
<keyword evidence="1" id="KW-0378">Hydrolase</keyword>
<proteinExistence type="predicted"/>
<dbReference type="GO" id="GO:0008725">
    <property type="term" value="F:DNA-3-methyladenine glycosylase activity"/>
    <property type="evidence" value="ECO:0007669"/>
    <property type="project" value="UniProtKB-EC"/>
</dbReference>
<dbReference type="Gene3D" id="1.10.340.30">
    <property type="entry name" value="Hypothetical protein, domain 2"/>
    <property type="match status" value="1"/>
</dbReference>
<accession>A0A160U4R1</accession>
<dbReference type="EMBL" id="CZQD01000046">
    <property type="protein sequence ID" value="CUS57579.1"/>
    <property type="molecule type" value="Genomic_DNA"/>
</dbReference>
<reference evidence="1" key="1">
    <citation type="submission" date="2015-10" db="EMBL/GenBank/DDBJ databases">
        <authorList>
            <person name="Gilbert D.G."/>
        </authorList>
    </citation>
    <scope>NUCLEOTIDE SEQUENCE</scope>
</reference>
<dbReference type="SUPFAM" id="SSF48150">
    <property type="entry name" value="DNA-glycosylase"/>
    <property type="match status" value="1"/>
</dbReference>
<dbReference type="InterPro" id="IPR011257">
    <property type="entry name" value="DNA_glycosylase"/>
</dbReference>
<dbReference type="InterPro" id="IPR005019">
    <property type="entry name" value="Adenine_glyco"/>
</dbReference>
<dbReference type="PANTHER" id="PTHR30037">
    <property type="entry name" value="DNA-3-METHYLADENINE GLYCOSYLASE 1"/>
    <property type="match status" value="1"/>
</dbReference>
<keyword evidence="1" id="KW-0326">Glycosidase</keyword>
<evidence type="ECO:0000313" key="1">
    <source>
        <dbReference type="EMBL" id="CUS57579.1"/>
    </source>
</evidence>
<protein>
    <submittedName>
        <fullName evidence="1">DNA-3-methyladenine glycosylase</fullName>
        <ecNumber evidence="1">3.2.2.20</ecNumber>
    </submittedName>
</protein>
<name>A0A160U4R1_9ZZZZ</name>
<dbReference type="InterPro" id="IPR052891">
    <property type="entry name" value="DNA-3mA_glycosylase"/>
</dbReference>
<dbReference type="Pfam" id="PF03352">
    <property type="entry name" value="Adenine_glyco"/>
    <property type="match status" value="1"/>
</dbReference>